<gene>
    <name evidence="1" type="ORF">PoB_003964100</name>
</gene>
<keyword evidence="2" id="KW-1185">Reference proteome</keyword>
<reference evidence="1 2" key="1">
    <citation type="journal article" date="2021" name="Elife">
        <title>Chloroplast acquisition without the gene transfer in kleptoplastic sea slugs, Plakobranchus ocellatus.</title>
        <authorList>
            <person name="Maeda T."/>
            <person name="Takahashi S."/>
            <person name="Yoshida T."/>
            <person name="Shimamura S."/>
            <person name="Takaki Y."/>
            <person name="Nagai Y."/>
            <person name="Toyoda A."/>
            <person name="Suzuki Y."/>
            <person name="Arimoto A."/>
            <person name="Ishii H."/>
            <person name="Satoh N."/>
            <person name="Nishiyama T."/>
            <person name="Hasebe M."/>
            <person name="Maruyama T."/>
            <person name="Minagawa J."/>
            <person name="Obokata J."/>
            <person name="Shigenobu S."/>
        </authorList>
    </citation>
    <scope>NUCLEOTIDE SEQUENCE [LARGE SCALE GENOMIC DNA]</scope>
</reference>
<proteinExistence type="predicted"/>
<dbReference type="AlphaFoldDB" id="A0AAV4APN7"/>
<protein>
    <recommendedName>
        <fullName evidence="3">Secreted protein</fullName>
    </recommendedName>
</protein>
<evidence type="ECO:0000313" key="2">
    <source>
        <dbReference type="Proteomes" id="UP000735302"/>
    </source>
</evidence>
<accession>A0AAV4APN7</accession>
<organism evidence="1 2">
    <name type="scientific">Plakobranchus ocellatus</name>
    <dbReference type="NCBI Taxonomy" id="259542"/>
    <lineage>
        <taxon>Eukaryota</taxon>
        <taxon>Metazoa</taxon>
        <taxon>Spiralia</taxon>
        <taxon>Lophotrochozoa</taxon>
        <taxon>Mollusca</taxon>
        <taxon>Gastropoda</taxon>
        <taxon>Heterobranchia</taxon>
        <taxon>Euthyneura</taxon>
        <taxon>Panpulmonata</taxon>
        <taxon>Sacoglossa</taxon>
        <taxon>Placobranchoidea</taxon>
        <taxon>Plakobranchidae</taxon>
        <taxon>Plakobranchus</taxon>
    </lineage>
</organism>
<name>A0AAV4APN7_9GAST</name>
<comment type="caution">
    <text evidence="1">The sequence shown here is derived from an EMBL/GenBank/DDBJ whole genome shotgun (WGS) entry which is preliminary data.</text>
</comment>
<sequence length="96" mass="10801">MIRRGPPQPQKLPLAFKILTRAWIQALVVDLLEPVLHQVMVNQVVSRDPLCFSTVPPVTDFPNLQPLGHQMFCQQLVRGLSLDIALPSCISVDTFR</sequence>
<evidence type="ECO:0008006" key="3">
    <source>
        <dbReference type="Google" id="ProtNLM"/>
    </source>
</evidence>
<dbReference type="Proteomes" id="UP000735302">
    <property type="component" value="Unassembled WGS sequence"/>
</dbReference>
<dbReference type="EMBL" id="BLXT01004479">
    <property type="protein sequence ID" value="GFO13136.1"/>
    <property type="molecule type" value="Genomic_DNA"/>
</dbReference>
<evidence type="ECO:0000313" key="1">
    <source>
        <dbReference type="EMBL" id="GFO13136.1"/>
    </source>
</evidence>